<dbReference type="RefSeq" id="WP_106987067.1">
    <property type="nucleotide sequence ID" value="NZ_PYLP01000001.1"/>
</dbReference>
<keyword evidence="1" id="KW-1133">Transmembrane helix</keyword>
<dbReference type="Gene3D" id="1.10.1900.10">
    <property type="entry name" value="c-terminal domain of poly(a) binding protein"/>
    <property type="match status" value="1"/>
</dbReference>
<evidence type="ECO:0000256" key="1">
    <source>
        <dbReference type="SAM" id="Phobius"/>
    </source>
</evidence>
<evidence type="ECO:0000313" key="3">
    <source>
        <dbReference type="Proteomes" id="UP000241201"/>
    </source>
</evidence>
<keyword evidence="1" id="KW-0812">Transmembrane</keyword>
<dbReference type="InterPro" id="IPR009214">
    <property type="entry name" value="DUF1129"/>
</dbReference>
<gene>
    <name evidence="2" type="ORF">C7U55_01740</name>
</gene>
<accession>A0A2T3G455</accession>
<reference evidence="3" key="1">
    <citation type="submission" date="2018-03" db="EMBL/GenBank/DDBJ databases">
        <title>Lachnoclostridium SNUG30370 gen.nov., sp.nov., isolated from human faeces.</title>
        <authorList>
            <person name="Seo B."/>
            <person name="Jeon K."/>
            <person name="Ko G."/>
        </authorList>
    </citation>
    <scope>NUCLEOTIDE SEQUENCE [LARGE SCALE GENOMIC DNA]</scope>
    <source>
        <strain evidence="3">SNUG30370</strain>
    </source>
</reference>
<dbReference type="GeneID" id="77469829"/>
<proteinExistence type="predicted"/>
<dbReference type="Pfam" id="PF06570">
    <property type="entry name" value="DUF1129"/>
    <property type="match status" value="1"/>
</dbReference>
<feature type="transmembrane region" description="Helical" evidence="1">
    <location>
        <begin position="103"/>
        <end position="123"/>
    </location>
</feature>
<organism evidence="2 3">
    <name type="scientific">Faecalibacillus faecis</name>
    <dbReference type="NCBI Taxonomy" id="1982628"/>
    <lineage>
        <taxon>Bacteria</taxon>
        <taxon>Bacillati</taxon>
        <taxon>Bacillota</taxon>
        <taxon>Erysipelotrichia</taxon>
        <taxon>Erysipelotrichales</taxon>
        <taxon>Coprobacillaceae</taxon>
        <taxon>Faecalibacillus</taxon>
    </lineage>
</organism>
<dbReference type="Proteomes" id="UP000241201">
    <property type="component" value="Unassembled WGS sequence"/>
</dbReference>
<keyword evidence="3" id="KW-1185">Reference proteome</keyword>
<protein>
    <submittedName>
        <fullName evidence="2">Uncharacterized protein</fullName>
    </submittedName>
</protein>
<evidence type="ECO:0000313" key="2">
    <source>
        <dbReference type="EMBL" id="PST42299.1"/>
    </source>
</evidence>
<feature type="transmembrane region" description="Helical" evidence="1">
    <location>
        <begin position="129"/>
        <end position="146"/>
    </location>
</feature>
<keyword evidence="1" id="KW-0472">Membrane</keyword>
<dbReference type="SUPFAM" id="SSF158560">
    <property type="entry name" value="BH3980-like"/>
    <property type="match status" value="1"/>
</dbReference>
<dbReference type="EMBL" id="PYLP01000001">
    <property type="protein sequence ID" value="PST42299.1"/>
    <property type="molecule type" value="Genomic_DNA"/>
</dbReference>
<name>A0A2T3G455_9FIRM</name>
<comment type="caution">
    <text evidence="2">The sequence shown here is derived from an EMBL/GenBank/DDBJ whole genome shotgun (WGS) entry which is preliminary data.</text>
</comment>
<feature type="transmembrane region" description="Helical" evidence="1">
    <location>
        <begin position="166"/>
        <end position="184"/>
    </location>
</feature>
<dbReference type="AlphaFoldDB" id="A0A2T3G455"/>
<sequence>MKEKKYDLYFENSVKVKSLNDDYFKCYQEIEKALFKKQKNTLKTNVLLAEIIEQMISSQEKGKTVQQLVGQNTQSFVDQINKKLNYKEKINQLKQRDFNKYEMSGILLTMCIYIVLLFVKELVGNHYLINYYIDLLVAVIMLCISVKQLLNQRNLIKRYQVSTQPFIVEIISIIISLLIAMLFYNSPFDITFVILVIAFFTSKKMYSKSLNN</sequence>